<reference evidence="1 2" key="1">
    <citation type="submission" date="2019-11" db="EMBL/GenBank/DDBJ databases">
        <authorList>
            <person name="Jiang L.-Q."/>
        </authorList>
    </citation>
    <scope>NUCLEOTIDE SEQUENCE [LARGE SCALE GENOMIC DNA]</scope>
    <source>
        <strain evidence="1 2">YIM 132087</strain>
    </source>
</reference>
<accession>A0A7K1FT44</accession>
<evidence type="ECO:0008006" key="3">
    <source>
        <dbReference type="Google" id="ProtNLM"/>
    </source>
</evidence>
<comment type="caution">
    <text evidence="1">The sequence shown here is derived from an EMBL/GenBank/DDBJ whole genome shotgun (WGS) entry which is preliminary data.</text>
</comment>
<name>A0A7K1FT44_9ACTN</name>
<evidence type="ECO:0000313" key="1">
    <source>
        <dbReference type="EMBL" id="MTD17327.1"/>
    </source>
</evidence>
<proteinExistence type="predicted"/>
<protein>
    <recommendedName>
        <fullName evidence="3">Addiction module toxin, HicA family</fullName>
    </recommendedName>
</protein>
<dbReference type="EMBL" id="WLYK01000018">
    <property type="protein sequence ID" value="MTD17327.1"/>
    <property type="molecule type" value="Genomic_DNA"/>
</dbReference>
<dbReference type="RefSeq" id="WP_196073471.1">
    <property type="nucleotide sequence ID" value="NZ_WLYK01000018.1"/>
</dbReference>
<dbReference type="Proteomes" id="UP000460221">
    <property type="component" value="Unassembled WGS sequence"/>
</dbReference>
<evidence type="ECO:0000313" key="2">
    <source>
        <dbReference type="Proteomes" id="UP000460221"/>
    </source>
</evidence>
<sequence length="71" mass="7985">MTKRRDIIAAIARAAAEAGVEWVVAREGANHTVYNLGGIMIPIPRHNEIDNRMAQVIYKEAAEKLGKGWWR</sequence>
<organism evidence="1 2">
    <name type="scientific">Nakamurella alba</name>
    <dbReference type="NCBI Taxonomy" id="2665158"/>
    <lineage>
        <taxon>Bacteria</taxon>
        <taxon>Bacillati</taxon>
        <taxon>Actinomycetota</taxon>
        <taxon>Actinomycetes</taxon>
        <taxon>Nakamurellales</taxon>
        <taxon>Nakamurellaceae</taxon>
        <taxon>Nakamurella</taxon>
    </lineage>
</organism>
<dbReference type="AlphaFoldDB" id="A0A7K1FT44"/>
<gene>
    <name evidence="1" type="ORF">GIS00_25680</name>
</gene>
<keyword evidence="2" id="KW-1185">Reference proteome</keyword>